<sequence>MLTKLDIINAALVSLGASPVQDLNETVHAKAAASFWNLALSAVLRAHPWNFAMARRSLAASADAPVFGYAKTFPLPADWIRTVEVTAEDFKQESGRILCNQDSLNIRYIAMVADPSRFDALFSDALSAYLAAKLAYPLTSSSSQQDVCWSAYKELLRLARSVDSLEDPPDDLPESSLLTARG</sequence>
<organism evidence="1 2">
    <name type="scientific">Oryzomonas japonica</name>
    <dbReference type="NCBI Taxonomy" id="2603858"/>
    <lineage>
        <taxon>Bacteria</taxon>
        <taxon>Pseudomonadati</taxon>
        <taxon>Thermodesulfobacteriota</taxon>
        <taxon>Desulfuromonadia</taxon>
        <taxon>Geobacterales</taxon>
        <taxon>Geobacteraceae</taxon>
        <taxon>Oryzomonas</taxon>
    </lineage>
</organism>
<dbReference type="RefSeq" id="WP_151128092.1">
    <property type="nucleotide sequence ID" value="NZ_VZQZ01000004.1"/>
</dbReference>
<protein>
    <submittedName>
        <fullName evidence="1">Uncharacterized protein</fullName>
    </submittedName>
</protein>
<accession>A0A7J4ZR66</accession>
<proteinExistence type="predicted"/>
<evidence type="ECO:0000313" key="1">
    <source>
        <dbReference type="EMBL" id="KAB0665651.1"/>
    </source>
</evidence>
<keyword evidence="2" id="KW-1185">Reference proteome</keyword>
<dbReference type="Proteomes" id="UP000420562">
    <property type="component" value="Unassembled WGS sequence"/>
</dbReference>
<dbReference type="EMBL" id="VZQZ01000004">
    <property type="protein sequence ID" value="KAB0665651.1"/>
    <property type="molecule type" value="Genomic_DNA"/>
</dbReference>
<comment type="caution">
    <text evidence="1">The sequence shown here is derived from an EMBL/GenBank/DDBJ whole genome shotgun (WGS) entry which is preliminary data.</text>
</comment>
<reference evidence="1 2" key="1">
    <citation type="submission" date="2019-09" db="EMBL/GenBank/DDBJ databases">
        <title>Geobacter sp. Red96, a novel strain isolated from paddy soil.</title>
        <authorList>
            <person name="Xu Z."/>
            <person name="Masuda Y."/>
            <person name="Itoh H."/>
            <person name="Senoo K."/>
        </authorList>
    </citation>
    <scope>NUCLEOTIDE SEQUENCE [LARGE SCALE GENOMIC DNA]</scope>
    <source>
        <strain evidence="1 2">Red96</strain>
    </source>
</reference>
<gene>
    <name evidence="1" type="ORF">F6V25_07980</name>
</gene>
<dbReference type="AlphaFoldDB" id="A0A7J4ZR66"/>
<evidence type="ECO:0000313" key="2">
    <source>
        <dbReference type="Proteomes" id="UP000420562"/>
    </source>
</evidence>
<name>A0A7J4ZR66_9BACT</name>